<sequence>MTSLRSSSFNIIDHYRPFRSLSRRHPSEYDMEELEPLAPMPEDDLPRRRIRPASRPSTSSLPRSPSPDYWLDRTVSPESSSKSRTRALFHGPPPPIAASKILTRNTSNHRNGSTVQNLSQSVRAGVGSLLVDQRRDQEQHIQPDSVWRGLRRREKALETEVQLLLDLQASELVKGSGAGGLEGGDDDQTSTGSTTPTGTFYSSKSQLANSLYVPPRAAADGSVIPVRQPKQSKPRGLQTARRGIRKALAGFVQVKAEEDAHIDSALALRKQALEHLEQLRARREDVSTELSNLEDNREEPLGQELRELAENHEGITQEIKQMEEKLIAMRNRRRWLREKMEDIKNRREAGLSGYRGALRDVNSDITAMVRRPPVQPLDLVSLHVDDGLAGQVPSSGGLEFLRLIPERRTLDMAKAWWESEVSILERRKEQIERDREALEEGGAMWADIVSLVSDYESRLRQIMKGQDPSPSFKGKDKEPSQEDLIRSQLPEMENVIQTLEGLFQQAQDKHWNLLIAAAGAELEAFTEALEMLKSAVGEDNSEPSRHQGIDRLGQRDESFASDNEVPGDLLVSKVEDAKREESQEDRSDLHRVESEQSQRSRKSENDVPPEFLAEHSEST</sequence>
<gene>
    <name evidence="1" type="ORF">N3K66_008456</name>
</gene>
<evidence type="ECO:0000313" key="2">
    <source>
        <dbReference type="Proteomes" id="UP001163324"/>
    </source>
</evidence>
<accession>A0ACC0UQ92</accession>
<dbReference type="Proteomes" id="UP001163324">
    <property type="component" value="Chromosome 9"/>
</dbReference>
<reference evidence="1" key="1">
    <citation type="submission" date="2022-10" db="EMBL/GenBank/DDBJ databases">
        <title>Complete Genome of Trichothecium roseum strain YXFP-22015, a Plant Pathogen Isolated from Citrus.</title>
        <authorList>
            <person name="Wang Y."/>
            <person name="Zhu L."/>
        </authorList>
    </citation>
    <scope>NUCLEOTIDE SEQUENCE</scope>
    <source>
        <strain evidence="1">YXFP-22015</strain>
    </source>
</reference>
<dbReference type="EMBL" id="CM047948">
    <property type="protein sequence ID" value="KAI9896284.1"/>
    <property type="molecule type" value="Genomic_DNA"/>
</dbReference>
<organism evidence="1 2">
    <name type="scientific">Trichothecium roseum</name>
    <dbReference type="NCBI Taxonomy" id="47278"/>
    <lineage>
        <taxon>Eukaryota</taxon>
        <taxon>Fungi</taxon>
        <taxon>Dikarya</taxon>
        <taxon>Ascomycota</taxon>
        <taxon>Pezizomycotina</taxon>
        <taxon>Sordariomycetes</taxon>
        <taxon>Hypocreomycetidae</taxon>
        <taxon>Hypocreales</taxon>
        <taxon>Hypocreales incertae sedis</taxon>
        <taxon>Trichothecium</taxon>
    </lineage>
</organism>
<evidence type="ECO:0000313" key="1">
    <source>
        <dbReference type="EMBL" id="KAI9896284.1"/>
    </source>
</evidence>
<keyword evidence="2" id="KW-1185">Reference proteome</keyword>
<protein>
    <submittedName>
        <fullName evidence="1">Uncharacterized protein</fullName>
    </submittedName>
</protein>
<proteinExistence type="predicted"/>
<name>A0ACC0UQ92_9HYPO</name>
<comment type="caution">
    <text evidence="1">The sequence shown here is derived from an EMBL/GenBank/DDBJ whole genome shotgun (WGS) entry which is preliminary data.</text>
</comment>